<evidence type="ECO:0000313" key="2">
    <source>
        <dbReference type="EnsemblPlants" id="ONIVA11G23230.1"/>
    </source>
</evidence>
<reference evidence="2" key="1">
    <citation type="submission" date="2015-04" db="UniProtKB">
        <authorList>
            <consortium name="EnsemblPlants"/>
        </authorList>
    </citation>
    <scope>IDENTIFICATION</scope>
    <source>
        <strain evidence="2">SL10</strain>
    </source>
</reference>
<dbReference type="Proteomes" id="UP000006591">
    <property type="component" value="Chromosome 11"/>
</dbReference>
<dbReference type="EnsemblPlants" id="ONIVA11G23230.1">
    <property type="protein sequence ID" value="ONIVA11G23230.1"/>
    <property type="gene ID" value="ONIVA11G23230"/>
</dbReference>
<dbReference type="Gramene" id="ONIVA11G23230.1">
    <property type="protein sequence ID" value="ONIVA11G23230.1"/>
    <property type="gene ID" value="ONIVA11G23230"/>
</dbReference>
<proteinExistence type="predicted"/>
<dbReference type="HOGENOM" id="CLU_1646410_0_0_1"/>
<protein>
    <submittedName>
        <fullName evidence="2">Uncharacterized protein</fullName>
    </submittedName>
</protein>
<dbReference type="AlphaFoldDB" id="A0A0E0J5L0"/>
<sequence>MQQLKLRPDIVDTIRDEVNKYHHKDFLLGEDGQRRQLLPPMPPANSSTPVPPYRPAASPCCPISPRTLRNLDYHKPQPTAAAAAPAPHPVIDAFLPESARSERGRETHVWFRREAAQAREGRRRPCPRCVAAVAEVWLMGSAGRRSDVAWVDGRCGSGGLA</sequence>
<keyword evidence="3" id="KW-1185">Reference proteome</keyword>
<evidence type="ECO:0000256" key="1">
    <source>
        <dbReference type="SAM" id="MobiDB-lite"/>
    </source>
</evidence>
<name>A0A0E0J5L0_ORYNI</name>
<evidence type="ECO:0000313" key="3">
    <source>
        <dbReference type="Proteomes" id="UP000006591"/>
    </source>
</evidence>
<accession>A0A0E0J5L0</accession>
<reference evidence="2" key="2">
    <citation type="submission" date="2018-04" db="EMBL/GenBank/DDBJ databases">
        <title>OnivRS2 (Oryza nivara Reference Sequence Version 2).</title>
        <authorList>
            <person name="Zhang J."/>
            <person name="Kudrna D."/>
            <person name="Lee S."/>
            <person name="Talag J."/>
            <person name="Rajasekar S."/>
            <person name="Welchert J."/>
            <person name="Hsing Y.-I."/>
            <person name="Wing R.A."/>
        </authorList>
    </citation>
    <scope>NUCLEOTIDE SEQUENCE [LARGE SCALE GENOMIC DNA]</scope>
    <source>
        <strain evidence="2">SL10</strain>
    </source>
</reference>
<feature type="compositionally biased region" description="Pro residues" evidence="1">
    <location>
        <begin position="39"/>
        <end position="54"/>
    </location>
</feature>
<feature type="region of interest" description="Disordered" evidence="1">
    <location>
        <begin position="29"/>
        <end position="55"/>
    </location>
</feature>
<organism evidence="2">
    <name type="scientific">Oryza nivara</name>
    <name type="common">Indian wild rice</name>
    <name type="synonym">Oryza sativa f. spontanea</name>
    <dbReference type="NCBI Taxonomy" id="4536"/>
    <lineage>
        <taxon>Eukaryota</taxon>
        <taxon>Viridiplantae</taxon>
        <taxon>Streptophyta</taxon>
        <taxon>Embryophyta</taxon>
        <taxon>Tracheophyta</taxon>
        <taxon>Spermatophyta</taxon>
        <taxon>Magnoliopsida</taxon>
        <taxon>Liliopsida</taxon>
        <taxon>Poales</taxon>
        <taxon>Poaceae</taxon>
        <taxon>BOP clade</taxon>
        <taxon>Oryzoideae</taxon>
        <taxon>Oryzeae</taxon>
        <taxon>Oryzinae</taxon>
        <taxon>Oryza</taxon>
    </lineage>
</organism>